<protein>
    <recommendedName>
        <fullName evidence="1">C-type lectin domain-containing protein</fullName>
    </recommendedName>
</protein>
<dbReference type="InterPro" id="IPR016186">
    <property type="entry name" value="C-type_lectin-like/link_sf"/>
</dbReference>
<accession>A0A8W8IXQ8</accession>
<evidence type="ECO:0000259" key="1">
    <source>
        <dbReference type="PROSITE" id="PS50041"/>
    </source>
</evidence>
<dbReference type="Gene3D" id="3.10.100.10">
    <property type="entry name" value="Mannose-Binding Protein A, subunit A"/>
    <property type="match status" value="1"/>
</dbReference>
<dbReference type="EnsemblMetazoa" id="G16334.1">
    <property type="protein sequence ID" value="G16334.1:cds"/>
    <property type="gene ID" value="G16334"/>
</dbReference>
<proteinExistence type="predicted"/>
<evidence type="ECO:0000313" key="2">
    <source>
        <dbReference type="EnsemblMetazoa" id="G16334.1:cds"/>
    </source>
</evidence>
<evidence type="ECO:0000313" key="3">
    <source>
        <dbReference type="Proteomes" id="UP000005408"/>
    </source>
</evidence>
<dbReference type="SUPFAM" id="SSF56436">
    <property type="entry name" value="C-type lectin-like"/>
    <property type="match status" value="1"/>
</dbReference>
<dbReference type="CDD" id="cd00037">
    <property type="entry name" value="CLECT"/>
    <property type="match status" value="1"/>
</dbReference>
<dbReference type="Proteomes" id="UP000005408">
    <property type="component" value="Unassembled WGS sequence"/>
</dbReference>
<feature type="domain" description="C-type lectin" evidence="1">
    <location>
        <begin position="79"/>
        <end position="193"/>
    </location>
</feature>
<dbReference type="PROSITE" id="PS50041">
    <property type="entry name" value="C_TYPE_LECTIN_2"/>
    <property type="match status" value="1"/>
</dbReference>
<dbReference type="InterPro" id="IPR016187">
    <property type="entry name" value="CTDL_fold"/>
</dbReference>
<keyword evidence="3" id="KW-1185">Reference proteome</keyword>
<reference evidence="2" key="1">
    <citation type="submission" date="2022-08" db="UniProtKB">
        <authorList>
            <consortium name="EnsemblMetazoa"/>
        </authorList>
    </citation>
    <scope>IDENTIFICATION</scope>
    <source>
        <strain evidence="2">05x7-T-G4-1.051#20</strain>
    </source>
</reference>
<dbReference type="SMART" id="SM00034">
    <property type="entry name" value="CLECT"/>
    <property type="match status" value="1"/>
</dbReference>
<organism evidence="2 3">
    <name type="scientific">Magallana gigas</name>
    <name type="common">Pacific oyster</name>
    <name type="synonym">Crassostrea gigas</name>
    <dbReference type="NCBI Taxonomy" id="29159"/>
    <lineage>
        <taxon>Eukaryota</taxon>
        <taxon>Metazoa</taxon>
        <taxon>Spiralia</taxon>
        <taxon>Lophotrochozoa</taxon>
        <taxon>Mollusca</taxon>
        <taxon>Bivalvia</taxon>
        <taxon>Autobranchia</taxon>
        <taxon>Pteriomorphia</taxon>
        <taxon>Ostreida</taxon>
        <taxon>Ostreoidea</taxon>
        <taxon>Ostreidae</taxon>
        <taxon>Magallana</taxon>
    </lineage>
</organism>
<dbReference type="AlphaFoldDB" id="A0A8W8IXQ8"/>
<dbReference type="InterPro" id="IPR001304">
    <property type="entry name" value="C-type_lectin-like"/>
</dbReference>
<sequence>MFSKVQMWLSLGLIVVQTFQAVSFLGSSFKFLSDMDNIRFDQFIIRSLTTRSPLDCSRKCEIHGGCRDPFINGRDLDICFMFAGFNNLTEGMKECAAIQSNVISITSTEENDFLTRLTGTLSNVSPLNVSYKRPFIQGFWNGTAWILENRTPLVYTNWAKGHPQIDDEKRYIRSIKGKWQSTKSSAIRSIFCSYKP</sequence>
<name>A0A8W8IXQ8_MAGGI</name>